<dbReference type="InterPro" id="IPR050555">
    <property type="entry name" value="Bact_Solute-Bind_Prot2"/>
</dbReference>
<evidence type="ECO:0000313" key="5">
    <source>
        <dbReference type="Proteomes" id="UP000319383"/>
    </source>
</evidence>
<protein>
    <submittedName>
        <fullName evidence="4">D-allose-binding periplasmic protein</fullName>
    </submittedName>
</protein>
<dbReference type="Pfam" id="PF13407">
    <property type="entry name" value="Peripla_BP_4"/>
    <property type="match status" value="1"/>
</dbReference>
<dbReference type="PROSITE" id="PS51257">
    <property type="entry name" value="PROKAR_LIPOPROTEIN"/>
    <property type="match status" value="1"/>
</dbReference>
<organism evidence="4 5">
    <name type="scientific">Symmachiella dynata</name>
    <dbReference type="NCBI Taxonomy" id="2527995"/>
    <lineage>
        <taxon>Bacteria</taxon>
        <taxon>Pseudomonadati</taxon>
        <taxon>Planctomycetota</taxon>
        <taxon>Planctomycetia</taxon>
        <taxon>Planctomycetales</taxon>
        <taxon>Planctomycetaceae</taxon>
        <taxon>Symmachiella</taxon>
    </lineage>
</organism>
<dbReference type="InterPro" id="IPR025997">
    <property type="entry name" value="SBP_2_dom"/>
</dbReference>
<dbReference type="EMBL" id="CP036276">
    <property type="protein sequence ID" value="QDU43344.1"/>
    <property type="molecule type" value="Genomic_DNA"/>
</dbReference>
<evidence type="ECO:0000256" key="2">
    <source>
        <dbReference type="ARBA" id="ARBA00007639"/>
    </source>
</evidence>
<dbReference type="RefSeq" id="WP_145375461.1">
    <property type="nucleotide sequence ID" value="NZ_CP036276.1"/>
</dbReference>
<dbReference type="Gene3D" id="3.40.50.2300">
    <property type="match status" value="2"/>
</dbReference>
<dbReference type="PANTHER" id="PTHR30036">
    <property type="entry name" value="D-XYLOSE-BINDING PERIPLASMIC PROTEIN"/>
    <property type="match status" value="1"/>
</dbReference>
<dbReference type="GO" id="GO:0030246">
    <property type="term" value="F:carbohydrate binding"/>
    <property type="evidence" value="ECO:0007669"/>
    <property type="project" value="TreeGrafter"/>
</dbReference>
<name>A0A517ZLI2_9PLAN</name>
<dbReference type="PANTHER" id="PTHR30036:SF7">
    <property type="entry name" value="ABC TRANSPORTER PERIPLASMIC-BINDING PROTEIN YPHF"/>
    <property type="match status" value="1"/>
</dbReference>
<evidence type="ECO:0000313" key="4">
    <source>
        <dbReference type="EMBL" id="QDU43344.1"/>
    </source>
</evidence>
<keyword evidence="5" id="KW-1185">Reference proteome</keyword>
<gene>
    <name evidence="4" type="primary">alsB</name>
    <name evidence="4" type="ORF">Mal52_18160</name>
</gene>
<proteinExistence type="inferred from homology"/>
<feature type="domain" description="Periplasmic binding protein" evidence="3">
    <location>
        <begin position="37"/>
        <end position="295"/>
    </location>
</feature>
<evidence type="ECO:0000259" key="3">
    <source>
        <dbReference type="Pfam" id="PF13407"/>
    </source>
</evidence>
<evidence type="ECO:0000256" key="1">
    <source>
        <dbReference type="ARBA" id="ARBA00004196"/>
    </source>
</evidence>
<dbReference type="GO" id="GO:0030288">
    <property type="term" value="C:outer membrane-bounded periplasmic space"/>
    <property type="evidence" value="ECO:0007669"/>
    <property type="project" value="TreeGrafter"/>
</dbReference>
<sequence length="360" mass="38453">MRVRSTIGECLLLGLAVFLTGCGTAEVPEPVAKRIIILTNGNSPYWDAAATGARDAAAELKVEEAGLTVMVDRNDYEVEGQINKLKQYANSTDVAAVGISVTDAENAAIADELRHLRESGIQVVTIDSDVDRETARDARFAYLGTDNVQGGRELGVAAQGLLPNGGEYATFVGLKGAANAIERIDGVADGLGTSMISKENMGDGGSADTARKNVRDALDRNPNLNLLVGIWSYNTPAIVDIVKELGIRDKVKIVGFDAEPPAIEAMADGMVDVMVVQNPYQMGYQGVKLLKAMVEEDQATIDEIVPGHGGRDGDLCRTGLKVVVPDGTTSLKREMFDPNTEFLTLSEFRAWLREHGLSGS</sequence>
<dbReference type="AlphaFoldDB" id="A0A517ZLI2"/>
<dbReference type="SUPFAM" id="SSF53822">
    <property type="entry name" value="Periplasmic binding protein-like I"/>
    <property type="match status" value="1"/>
</dbReference>
<comment type="subcellular location">
    <subcellularLocation>
        <location evidence="1">Cell envelope</location>
    </subcellularLocation>
</comment>
<reference evidence="4 5" key="1">
    <citation type="submission" date="2019-02" db="EMBL/GenBank/DDBJ databases">
        <title>Deep-cultivation of Planctomycetes and their phenomic and genomic characterization uncovers novel biology.</title>
        <authorList>
            <person name="Wiegand S."/>
            <person name="Jogler M."/>
            <person name="Boedeker C."/>
            <person name="Pinto D."/>
            <person name="Vollmers J."/>
            <person name="Rivas-Marin E."/>
            <person name="Kohn T."/>
            <person name="Peeters S.H."/>
            <person name="Heuer A."/>
            <person name="Rast P."/>
            <person name="Oberbeckmann S."/>
            <person name="Bunk B."/>
            <person name="Jeske O."/>
            <person name="Meyerdierks A."/>
            <person name="Storesund J.E."/>
            <person name="Kallscheuer N."/>
            <person name="Luecker S."/>
            <person name="Lage O.M."/>
            <person name="Pohl T."/>
            <person name="Merkel B.J."/>
            <person name="Hornburger P."/>
            <person name="Mueller R.-W."/>
            <person name="Bruemmer F."/>
            <person name="Labrenz M."/>
            <person name="Spormann A.M."/>
            <person name="Op den Camp H."/>
            <person name="Overmann J."/>
            <person name="Amann R."/>
            <person name="Jetten M.S.M."/>
            <person name="Mascher T."/>
            <person name="Medema M.H."/>
            <person name="Devos D.P."/>
            <person name="Kaster A.-K."/>
            <person name="Ovreas L."/>
            <person name="Rohde M."/>
            <person name="Galperin M.Y."/>
            <person name="Jogler C."/>
        </authorList>
    </citation>
    <scope>NUCLEOTIDE SEQUENCE [LARGE SCALE GENOMIC DNA]</scope>
    <source>
        <strain evidence="4 5">Mal52</strain>
    </source>
</reference>
<dbReference type="InterPro" id="IPR028082">
    <property type="entry name" value="Peripla_BP_I"/>
</dbReference>
<comment type="similarity">
    <text evidence="2">Belongs to the bacterial solute-binding protein 2 family.</text>
</comment>
<dbReference type="KEGG" id="sdyn:Mal52_18160"/>
<accession>A0A517ZLI2</accession>
<dbReference type="Proteomes" id="UP000319383">
    <property type="component" value="Chromosome"/>
</dbReference>